<feature type="region of interest" description="Disordered" evidence="3">
    <location>
        <begin position="142"/>
        <end position="167"/>
    </location>
</feature>
<dbReference type="PANTHER" id="PTHR33598">
    <property type="entry name" value="OS02G0833400 PROTEIN"/>
    <property type="match status" value="1"/>
</dbReference>
<dbReference type="SUPFAM" id="SSF47473">
    <property type="entry name" value="EF-hand"/>
    <property type="match status" value="1"/>
</dbReference>
<accession>A0A7S2VBB8</accession>
<dbReference type="PROSITE" id="PS00018">
    <property type="entry name" value="EF_HAND_1"/>
    <property type="match status" value="2"/>
</dbReference>
<dbReference type="InterPro" id="IPR018247">
    <property type="entry name" value="EF_Hand_1_Ca_BS"/>
</dbReference>
<dbReference type="SMART" id="SM00054">
    <property type="entry name" value="EFh"/>
    <property type="match status" value="2"/>
</dbReference>
<dbReference type="EMBL" id="HBHT01005401">
    <property type="protein sequence ID" value="CAD9947097.1"/>
    <property type="molecule type" value="Transcribed_RNA"/>
</dbReference>
<evidence type="ECO:0000256" key="3">
    <source>
        <dbReference type="SAM" id="MobiDB-lite"/>
    </source>
</evidence>
<evidence type="ECO:0000313" key="5">
    <source>
        <dbReference type="EMBL" id="CAD9947097.1"/>
    </source>
</evidence>
<name>A0A7S2VBB8_9STRA</name>
<dbReference type="GO" id="GO:0005509">
    <property type="term" value="F:calcium ion binding"/>
    <property type="evidence" value="ECO:0007669"/>
    <property type="project" value="InterPro"/>
</dbReference>
<dbReference type="InterPro" id="IPR008479">
    <property type="entry name" value="DUF760"/>
</dbReference>
<reference evidence="5" key="1">
    <citation type="submission" date="2021-01" db="EMBL/GenBank/DDBJ databases">
        <authorList>
            <person name="Corre E."/>
            <person name="Pelletier E."/>
            <person name="Niang G."/>
            <person name="Scheremetjew M."/>
            <person name="Finn R."/>
            <person name="Kale V."/>
            <person name="Holt S."/>
            <person name="Cochrane G."/>
            <person name="Meng A."/>
            <person name="Brown T."/>
            <person name="Cohen L."/>
        </authorList>
    </citation>
    <scope>NUCLEOTIDE SEQUENCE</scope>
    <source>
        <strain evidence="5">CCMP125</strain>
    </source>
</reference>
<dbReference type="PROSITE" id="PS50222">
    <property type="entry name" value="EF_HAND_2"/>
    <property type="match status" value="2"/>
</dbReference>
<evidence type="ECO:0000256" key="2">
    <source>
        <dbReference type="SAM" id="Coils"/>
    </source>
</evidence>
<dbReference type="PANTHER" id="PTHR33598:SF4">
    <property type="entry name" value="OS02G0833400 PROTEIN"/>
    <property type="match status" value="1"/>
</dbReference>
<dbReference type="CDD" id="cd00051">
    <property type="entry name" value="EFh"/>
    <property type="match status" value="1"/>
</dbReference>
<feature type="compositionally biased region" description="Low complexity" evidence="3">
    <location>
        <begin position="149"/>
        <end position="159"/>
    </location>
</feature>
<dbReference type="Pfam" id="PF13499">
    <property type="entry name" value="EF-hand_7"/>
    <property type="match status" value="1"/>
</dbReference>
<evidence type="ECO:0000259" key="4">
    <source>
        <dbReference type="PROSITE" id="PS50222"/>
    </source>
</evidence>
<sequence length="333" mass="36520">MSGAVGSLLGGLSSPQSGVEMIVKATGDKIGSLCFQLQMTGYMFRNAEYVMALKEIMDLSGSASLEDYKDAFDQLDQDDSGYIEAGEIEQLLDDVYKGDVPIFEIKTFLKFFDTDNDGRVSWEEFKRGLGAAMASRAEDKSKLQNLLGSSSSSPKPMSSSDDEETPEIETTVYGTLEIELEDGTTVEVDADEYMQSLKDEARALKEELRREKMGGRADSGEDQKVSEFLAGGASDGNREDPFGGLANYIASRQGDMKSLTEGISPEIVDTMKMLVDYVLEGGQSGKGRKVPKKEEMNMEIPASALQQLALWQLILGYQLREAEAKGDYLKLLE</sequence>
<dbReference type="InterPro" id="IPR002048">
    <property type="entry name" value="EF_hand_dom"/>
</dbReference>
<feature type="domain" description="EF-hand" evidence="4">
    <location>
        <begin position="100"/>
        <end position="135"/>
    </location>
</feature>
<keyword evidence="2" id="KW-0175">Coiled coil</keyword>
<keyword evidence="1" id="KW-0106">Calcium</keyword>
<feature type="domain" description="EF-hand" evidence="4">
    <location>
        <begin position="63"/>
        <end position="98"/>
    </location>
</feature>
<dbReference type="Pfam" id="PF05542">
    <property type="entry name" value="DUF760"/>
    <property type="match status" value="2"/>
</dbReference>
<proteinExistence type="predicted"/>
<feature type="coiled-coil region" evidence="2">
    <location>
        <begin position="187"/>
        <end position="214"/>
    </location>
</feature>
<organism evidence="5">
    <name type="scientific">Entomoneis paludosa</name>
    <dbReference type="NCBI Taxonomy" id="265537"/>
    <lineage>
        <taxon>Eukaryota</taxon>
        <taxon>Sar</taxon>
        <taxon>Stramenopiles</taxon>
        <taxon>Ochrophyta</taxon>
        <taxon>Bacillariophyta</taxon>
        <taxon>Bacillariophyceae</taxon>
        <taxon>Bacillariophycidae</taxon>
        <taxon>Entomoneidaceae</taxon>
        <taxon>Entomoneis</taxon>
    </lineage>
</organism>
<gene>
    <name evidence="5" type="ORF">APAL1065_LOCUS3585</name>
</gene>
<dbReference type="InterPro" id="IPR011992">
    <property type="entry name" value="EF-hand-dom_pair"/>
</dbReference>
<evidence type="ECO:0000256" key="1">
    <source>
        <dbReference type="ARBA" id="ARBA00022837"/>
    </source>
</evidence>
<dbReference type="Gene3D" id="1.10.238.10">
    <property type="entry name" value="EF-hand"/>
    <property type="match status" value="1"/>
</dbReference>
<dbReference type="AlphaFoldDB" id="A0A7S2VBB8"/>
<protein>
    <recommendedName>
        <fullName evidence="4">EF-hand domain-containing protein</fullName>
    </recommendedName>
</protein>